<accession>A0A347TKR1</accession>
<reference evidence="3" key="2">
    <citation type="submission" date="2017-09" db="EMBL/GenBank/DDBJ databases">
        <authorList>
            <person name="Perez-Cataluna A."/>
            <person name="Figueras M.J."/>
            <person name="Salas-Masso N."/>
        </authorList>
    </citation>
    <scope>NUCLEOTIDE SEQUENCE</scope>
    <source>
        <strain evidence="3">CECT 7727</strain>
    </source>
</reference>
<dbReference type="RefSeq" id="WP_099311523.1">
    <property type="nucleotide sequence ID" value="NZ_CP032101.1"/>
</dbReference>
<dbReference type="AlphaFoldDB" id="A0A347TKR1"/>
<sequence length="160" mass="18465">MKKLLILLLLSASYLFSFDKVGIGYSTTSYDSNIYDVSLIKDTNYKLFNLPISLEFAFDYMDSTNTSDELYITSFQPVITYDFNKQFFIQGALGVAYLSNKSFEHRNFGMNFQFKESVVFGYNINKHLSTTLRYNHISNADLDDDNSGLDIFGLNLIYKF</sequence>
<keyword evidence="2" id="KW-0378">Hydrolase</keyword>
<dbReference type="EMBL" id="CP032101">
    <property type="protein sequence ID" value="AXX87189.1"/>
    <property type="molecule type" value="Genomic_DNA"/>
</dbReference>
<dbReference type="GO" id="GO:0016787">
    <property type="term" value="F:hydrolase activity"/>
    <property type="evidence" value="ECO:0007669"/>
    <property type="project" value="UniProtKB-KW"/>
</dbReference>
<reference evidence="4" key="1">
    <citation type="submission" date="2017-09" db="EMBL/GenBank/DDBJ databases">
        <title>Arcobacter canalis sp. nov., a new species isolated from a water canal contaminated with urban sewage.</title>
        <authorList>
            <person name="Perez-Cataluna A."/>
            <person name="Salas-Masso N."/>
            <person name="Figueras M.J."/>
        </authorList>
    </citation>
    <scope>NUCLEOTIDE SEQUENCE [LARGE SCALE GENOMIC DNA]</scope>
    <source>
        <strain evidence="4">CECT 7727</strain>
    </source>
</reference>
<dbReference type="Pfam" id="PF09411">
    <property type="entry name" value="PagL"/>
    <property type="match status" value="1"/>
</dbReference>
<dbReference type="KEGG" id="amar:AMRN_1453"/>
<protein>
    <submittedName>
        <fullName evidence="2">Acyloxyacyl hydrolase</fullName>
    </submittedName>
</protein>
<proteinExistence type="predicted"/>
<name>A0A347TKR1_9BACT</name>
<evidence type="ECO:0000313" key="4">
    <source>
        <dbReference type="Proteomes" id="UP000224740"/>
    </source>
</evidence>
<dbReference type="InterPro" id="IPR018550">
    <property type="entry name" value="Lipid-A_deacylase-rel"/>
</dbReference>
<evidence type="ECO:0000313" key="5">
    <source>
        <dbReference type="Proteomes" id="UP000264693"/>
    </source>
</evidence>
<evidence type="ECO:0000313" key="3">
    <source>
        <dbReference type="EMBL" id="PHO14850.1"/>
    </source>
</evidence>
<keyword evidence="1" id="KW-0732">Signal</keyword>
<feature type="signal peptide" evidence="1">
    <location>
        <begin position="1"/>
        <end position="17"/>
    </location>
</feature>
<organism evidence="2 5">
    <name type="scientific">Malaciobacter marinus</name>
    <dbReference type="NCBI Taxonomy" id="505249"/>
    <lineage>
        <taxon>Bacteria</taxon>
        <taxon>Pseudomonadati</taxon>
        <taxon>Campylobacterota</taxon>
        <taxon>Epsilonproteobacteria</taxon>
        <taxon>Campylobacterales</taxon>
        <taxon>Arcobacteraceae</taxon>
        <taxon>Malaciobacter</taxon>
    </lineage>
</organism>
<evidence type="ECO:0000313" key="2">
    <source>
        <dbReference type="EMBL" id="AXX87189.1"/>
    </source>
</evidence>
<dbReference type="Gene3D" id="2.40.160.20">
    <property type="match status" value="1"/>
</dbReference>
<dbReference type="EMBL" id="NXAO01000046">
    <property type="protein sequence ID" value="PHO14850.1"/>
    <property type="molecule type" value="Genomic_DNA"/>
</dbReference>
<feature type="chain" id="PRO_5017824909" evidence="1">
    <location>
        <begin position="18"/>
        <end position="160"/>
    </location>
</feature>
<gene>
    <name evidence="2" type="ORF">AMRN_1453</name>
    <name evidence="3" type="ORF">CPH92_09705</name>
</gene>
<dbReference type="Proteomes" id="UP000264693">
    <property type="component" value="Chromosome"/>
</dbReference>
<reference evidence="2 5" key="3">
    <citation type="submission" date="2018-08" db="EMBL/GenBank/DDBJ databases">
        <title>Complete genome of the Arcobacter marinus type strain JCM 15502.</title>
        <authorList>
            <person name="Miller W.G."/>
            <person name="Yee E."/>
            <person name="Huynh S."/>
            <person name="Parker C.T."/>
        </authorList>
    </citation>
    <scope>NUCLEOTIDE SEQUENCE [LARGE SCALE GENOMIC DNA]</scope>
    <source>
        <strain evidence="2 5">JCM 15502</strain>
    </source>
</reference>
<evidence type="ECO:0000256" key="1">
    <source>
        <dbReference type="SAM" id="SignalP"/>
    </source>
</evidence>
<dbReference type="Proteomes" id="UP000224740">
    <property type="component" value="Unassembled WGS sequence"/>
</dbReference>
<keyword evidence="4" id="KW-1185">Reference proteome</keyword>